<keyword evidence="1" id="KW-0238">DNA-binding</keyword>
<feature type="modified residue" description="4-aspartylphosphate" evidence="2">
    <location>
        <position position="57"/>
    </location>
</feature>
<sequence>MNTKLRCLLLDDELPSLKYLKLLCQQIPELEIVRVYNSPKELLNELKDLSFDLLIMDIEMPEINGIELAAQLKDKALIFTTAYSEYAADAFDLHAIDYLRKPLTLERLKKAIAKVRVYQSSDTMPEKNFVQLNSDQGKFLLYFDQLAYIETSTTDSRDKQAFLFNGTSIVLKNISFDKLQELLPEDQFCRINKRELIALSIVQSFSYEEVKSNISSPDGNLKSFQLGEAFKNRLIELISI</sequence>
<evidence type="ECO:0000313" key="5">
    <source>
        <dbReference type="Proteomes" id="UP000326921"/>
    </source>
</evidence>
<evidence type="ECO:0000256" key="1">
    <source>
        <dbReference type="ARBA" id="ARBA00023125"/>
    </source>
</evidence>
<organism evidence="4 5">
    <name type="scientific">Sphingobacterium zhuxiongii</name>
    <dbReference type="NCBI Taxonomy" id="2662364"/>
    <lineage>
        <taxon>Bacteria</taxon>
        <taxon>Pseudomonadati</taxon>
        <taxon>Bacteroidota</taxon>
        <taxon>Sphingobacteriia</taxon>
        <taxon>Sphingobacteriales</taxon>
        <taxon>Sphingobacteriaceae</taxon>
        <taxon>Sphingobacterium</taxon>
    </lineage>
</organism>
<dbReference type="Pfam" id="PF00072">
    <property type="entry name" value="Response_reg"/>
    <property type="match status" value="1"/>
</dbReference>
<dbReference type="GO" id="GO:0000976">
    <property type="term" value="F:transcription cis-regulatory region binding"/>
    <property type="evidence" value="ECO:0007669"/>
    <property type="project" value="TreeGrafter"/>
</dbReference>
<dbReference type="RefSeq" id="WP_153511521.1">
    <property type="nucleotide sequence ID" value="NZ_CP045652.1"/>
</dbReference>
<evidence type="ECO:0000259" key="3">
    <source>
        <dbReference type="PROSITE" id="PS50110"/>
    </source>
</evidence>
<dbReference type="PROSITE" id="PS50110">
    <property type="entry name" value="RESPONSE_REGULATORY"/>
    <property type="match status" value="1"/>
</dbReference>
<keyword evidence="5" id="KW-1185">Reference proteome</keyword>
<proteinExistence type="predicted"/>
<evidence type="ECO:0000313" key="4">
    <source>
        <dbReference type="EMBL" id="QGA26671.1"/>
    </source>
</evidence>
<dbReference type="PANTHER" id="PTHR48111:SF17">
    <property type="entry name" value="TRANSCRIPTIONAL REGULATORY PROTEIN YPDB"/>
    <property type="match status" value="1"/>
</dbReference>
<dbReference type="GO" id="GO:0005829">
    <property type="term" value="C:cytosol"/>
    <property type="evidence" value="ECO:0007669"/>
    <property type="project" value="TreeGrafter"/>
</dbReference>
<dbReference type="GO" id="GO:0000156">
    <property type="term" value="F:phosphorelay response regulator activity"/>
    <property type="evidence" value="ECO:0007669"/>
    <property type="project" value="TreeGrafter"/>
</dbReference>
<accession>A0A5Q0QCR4</accession>
<dbReference type="InterPro" id="IPR007492">
    <property type="entry name" value="LytTR_DNA-bd_dom"/>
</dbReference>
<dbReference type="InterPro" id="IPR011006">
    <property type="entry name" value="CheY-like_superfamily"/>
</dbReference>
<dbReference type="Gene3D" id="2.40.50.1020">
    <property type="entry name" value="LytTr DNA-binding domain"/>
    <property type="match status" value="1"/>
</dbReference>
<dbReference type="SMART" id="SM00850">
    <property type="entry name" value="LytTR"/>
    <property type="match status" value="1"/>
</dbReference>
<dbReference type="KEGG" id="sphe:GFH32_10180"/>
<dbReference type="Gene3D" id="3.40.50.2300">
    <property type="match status" value="1"/>
</dbReference>
<dbReference type="SUPFAM" id="SSF52172">
    <property type="entry name" value="CheY-like"/>
    <property type="match status" value="1"/>
</dbReference>
<name>A0A5Q0QCR4_9SPHI</name>
<protein>
    <submittedName>
        <fullName evidence="4">Response regulator</fullName>
    </submittedName>
</protein>
<dbReference type="PANTHER" id="PTHR48111">
    <property type="entry name" value="REGULATOR OF RPOS"/>
    <property type="match status" value="1"/>
</dbReference>
<dbReference type="GO" id="GO:0006355">
    <property type="term" value="P:regulation of DNA-templated transcription"/>
    <property type="evidence" value="ECO:0007669"/>
    <property type="project" value="TreeGrafter"/>
</dbReference>
<dbReference type="Proteomes" id="UP000326921">
    <property type="component" value="Chromosome"/>
</dbReference>
<dbReference type="SMART" id="SM00448">
    <property type="entry name" value="REC"/>
    <property type="match status" value="1"/>
</dbReference>
<reference evidence="4 5" key="1">
    <citation type="submission" date="2019-10" db="EMBL/GenBank/DDBJ databases">
        <authorList>
            <person name="Dong K."/>
        </authorList>
    </citation>
    <scope>NUCLEOTIDE SEQUENCE [LARGE SCALE GENOMIC DNA]</scope>
    <source>
        <strain evidence="5">dk4302</strain>
    </source>
</reference>
<feature type="domain" description="Response regulatory" evidence="3">
    <location>
        <begin position="6"/>
        <end position="116"/>
    </location>
</feature>
<dbReference type="AlphaFoldDB" id="A0A5Q0QCR4"/>
<gene>
    <name evidence="4" type="ORF">GFH32_10180</name>
</gene>
<dbReference type="GO" id="GO:0032993">
    <property type="term" value="C:protein-DNA complex"/>
    <property type="evidence" value="ECO:0007669"/>
    <property type="project" value="TreeGrafter"/>
</dbReference>
<dbReference type="EMBL" id="CP045652">
    <property type="protein sequence ID" value="QGA26671.1"/>
    <property type="molecule type" value="Genomic_DNA"/>
</dbReference>
<dbReference type="InterPro" id="IPR039420">
    <property type="entry name" value="WalR-like"/>
</dbReference>
<keyword evidence="2" id="KW-0597">Phosphoprotein</keyword>
<evidence type="ECO:0000256" key="2">
    <source>
        <dbReference type="PROSITE-ProRule" id="PRU00169"/>
    </source>
</evidence>
<dbReference type="InterPro" id="IPR001789">
    <property type="entry name" value="Sig_transdc_resp-reg_receiver"/>
</dbReference>